<gene>
    <name evidence="1" type="ORF">AB4Y32_29585</name>
</gene>
<sequence length="325" mass="35744">MKISGGFATQNVTVGDVLVSTQIVDYELQKIEPGRTAVRPSYPPISQRLLQASLNFQDRSWVKSLKSRPSPGEPQVHFGPVASGDKVINDAQALQRLIDLHPKLVGVEMEAGGAAAASHQHETNFFMVRGVSDLADGQKGNSAVLRWRQYASEVAAAYAVGLVRSGLLAPPGPRELRNSYEDVSEAIAATAKTMAMVDKLAGPVEFLLTGKDKGGAHRVQYEGAGIELVAKEHGAVIQTITGQDLQRLPAEQLRHIRVRERTLESYYAVWEDVHPQLPLMSDPMAKARVTLQLKQTVSDMKTELDAIFRFLTDCGLYLDDHYQRF</sequence>
<organism evidence="1 2">
    <name type="scientific">Paraburkholderia phymatum</name>
    <dbReference type="NCBI Taxonomy" id="148447"/>
    <lineage>
        <taxon>Bacteria</taxon>
        <taxon>Pseudomonadati</taxon>
        <taxon>Pseudomonadota</taxon>
        <taxon>Betaproteobacteria</taxon>
        <taxon>Burkholderiales</taxon>
        <taxon>Burkholderiaceae</taxon>
        <taxon>Paraburkholderia</taxon>
    </lineage>
</organism>
<proteinExistence type="predicted"/>
<protein>
    <submittedName>
        <fullName evidence="1">Uncharacterized protein</fullName>
    </submittedName>
</protein>
<accession>A0ACC6U883</accession>
<reference evidence="1" key="1">
    <citation type="submission" date="2024-07" db="EMBL/GenBank/DDBJ databases">
        <title>A survey of Mimosa microsymbionts across Brazilian biomes reveals a high diversity of Paraburkholderia nodulating endemic species, but also that Cupriavidus is common as a symbiont of widespread species.</title>
        <authorList>
            <person name="Rouws L."/>
            <person name="Barauna A."/>
            <person name="Beukes C."/>
            <person name="Rouws J.R.C."/>
            <person name="De Faria S.M."/>
            <person name="Gross E."/>
            <person name="Bueno Dos Reis Junior F."/>
            <person name="Simon M.F."/>
            <person name="Maluk M."/>
            <person name="Odee D.W."/>
            <person name="Kenicer G."/>
            <person name="Young J.P.W."/>
            <person name="Reis V.M."/>
            <person name="Zilli J."/>
            <person name="James E.K."/>
        </authorList>
    </citation>
    <scope>NUCLEOTIDE SEQUENCE</scope>
    <source>
        <strain evidence="1">EG181B</strain>
    </source>
</reference>
<dbReference type="Proteomes" id="UP001558850">
    <property type="component" value="Unassembled WGS sequence"/>
</dbReference>
<name>A0ACC6U883_9BURK</name>
<comment type="caution">
    <text evidence="1">The sequence shown here is derived from an EMBL/GenBank/DDBJ whole genome shotgun (WGS) entry which is preliminary data.</text>
</comment>
<dbReference type="EMBL" id="JBFRCH010000024">
    <property type="protein sequence ID" value="MEX3935896.1"/>
    <property type="molecule type" value="Genomic_DNA"/>
</dbReference>
<evidence type="ECO:0000313" key="1">
    <source>
        <dbReference type="EMBL" id="MEX3935896.1"/>
    </source>
</evidence>
<keyword evidence="2" id="KW-1185">Reference proteome</keyword>
<evidence type="ECO:0000313" key="2">
    <source>
        <dbReference type="Proteomes" id="UP001558850"/>
    </source>
</evidence>